<dbReference type="EMBL" id="JABSOD010000023">
    <property type="protein sequence ID" value="NRQ44155.1"/>
    <property type="molecule type" value="Genomic_DNA"/>
</dbReference>
<reference evidence="2 3" key="1">
    <citation type="submission" date="2020-06" db="EMBL/GenBank/DDBJ databases">
        <title>Rheinheimera sp. nov., a marine bacterium isolated from coastal.</title>
        <authorList>
            <person name="Yu Q."/>
            <person name="Qi Y."/>
            <person name="Pu J."/>
        </authorList>
    </citation>
    <scope>NUCLEOTIDE SEQUENCE [LARGE SCALE GENOMIC DNA]</scope>
    <source>
        <strain evidence="2 3">YQF-2</strain>
    </source>
</reference>
<evidence type="ECO:0000256" key="1">
    <source>
        <dbReference type="SAM" id="SignalP"/>
    </source>
</evidence>
<organism evidence="2 3">
    <name type="scientific">Rheinheimera lutimaris</name>
    <dbReference type="NCBI Taxonomy" id="2740584"/>
    <lineage>
        <taxon>Bacteria</taxon>
        <taxon>Pseudomonadati</taxon>
        <taxon>Pseudomonadota</taxon>
        <taxon>Gammaproteobacteria</taxon>
        <taxon>Chromatiales</taxon>
        <taxon>Chromatiaceae</taxon>
        <taxon>Rheinheimera</taxon>
    </lineage>
</organism>
<dbReference type="RefSeq" id="WP_173502390.1">
    <property type="nucleotide sequence ID" value="NZ_JABSOD010000023.1"/>
</dbReference>
<keyword evidence="3" id="KW-1185">Reference proteome</keyword>
<dbReference type="CDD" id="cd14789">
    <property type="entry name" value="Tiki"/>
    <property type="match status" value="1"/>
</dbReference>
<protein>
    <submittedName>
        <fullName evidence="2">TraB/GumN family protein</fullName>
    </submittedName>
</protein>
<proteinExistence type="predicted"/>
<dbReference type="InterPro" id="IPR047111">
    <property type="entry name" value="YbaP-like"/>
</dbReference>
<evidence type="ECO:0000313" key="2">
    <source>
        <dbReference type="EMBL" id="NRQ44155.1"/>
    </source>
</evidence>
<feature type="chain" id="PRO_5031080556" evidence="1">
    <location>
        <begin position="27"/>
        <end position="293"/>
    </location>
</feature>
<dbReference type="Pfam" id="PF01963">
    <property type="entry name" value="TraB_PrgY_gumN"/>
    <property type="match status" value="1"/>
</dbReference>
<gene>
    <name evidence="2" type="ORF">HRH59_16545</name>
</gene>
<dbReference type="InterPro" id="IPR002816">
    <property type="entry name" value="TraB/PrgY/GumN_fam"/>
</dbReference>
<feature type="signal peptide" evidence="1">
    <location>
        <begin position="1"/>
        <end position="26"/>
    </location>
</feature>
<name>A0A7Y5ATA3_9GAMM</name>
<dbReference type="Proteomes" id="UP000523161">
    <property type="component" value="Unassembled WGS sequence"/>
</dbReference>
<evidence type="ECO:0000313" key="3">
    <source>
        <dbReference type="Proteomes" id="UP000523161"/>
    </source>
</evidence>
<keyword evidence="1" id="KW-0732">Signal</keyword>
<dbReference type="PANTHER" id="PTHR40590:SF1">
    <property type="entry name" value="CYTOPLASMIC PROTEIN"/>
    <property type="match status" value="1"/>
</dbReference>
<dbReference type="AlphaFoldDB" id="A0A7Y5ATA3"/>
<dbReference type="PANTHER" id="PTHR40590">
    <property type="entry name" value="CYTOPLASMIC PROTEIN-RELATED"/>
    <property type="match status" value="1"/>
</dbReference>
<sequence>MELKNSIKTLCGSLVLVALSSTAVLAETSIWKVSKGNDYLYIGGTVHLLPESAFPLPAEFDQAYAATDTLVLEAKIPEPTDTEMQTALIKAMAYTDGRSLSKVLSPEVYQQVADYFAPYGVQLQQLDGYKPGFIILQMLSMEMMKAQMAGEGVDSYFNKKAKADGKTLAYLESVESQINLLANMGDGYEDAFIKMNLEQFDDFKAYFTAIIAAWRAGDMAALDSLAVKPACELDPVLYQALFVQRNNDWLPQIKQMFGNNSKELVLVGGGHLAGADSVLALLEHAGYTVEQVN</sequence>
<accession>A0A7Y5ATA3</accession>
<comment type="caution">
    <text evidence="2">The sequence shown here is derived from an EMBL/GenBank/DDBJ whole genome shotgun (WGS) entry which is preliminary data.</text>
</comment>